<organism evidence="1 2">
    <name type="scientific">Athelia psychrophila</name>
    <dbReference type="NCBI Taxonomy" id="1759441"/>
    <lineage>
        <taxon>Eukaryota</taxon>
        <taxon>Fungi</taxon>
        <taxon>Dikarya</taxon>
        <taxon>Basidiomycota</taxon>
        <taxon>Agaricomycotina</taxon>
        <taxon>Agaricomycetes</taxon>
        <taxon>Agaricomycetidae</taxon>
        <taxon>Atheliales</taxon>
        <taxon>Atheliaceae</taxon>
        <taxon>Athelia</taxon>
    </lineage>
</organism>
<evidence type="ECO:0000313" key="2">
    <source>
        <dbReference type="Proteomes" id="UP000076532"/>
    </source>
</evidence>
<sequence>MLVRDLVSGCAGAGAGRGDGASKTGGTCWVVWTVLRRPLIAQHVPCTPRQRTPLRGEPPCRCYGRRRHCRHSKTPPPASWRVRRRGGVREAGWDGGGCAHGGGSAGVDWAQAMGWTVAWDPLWEGIRLQGRRHLSSVHRVGVSARVTSIKSVQQS</sequence>
<reference evidence="1 2" key="1">
    <citation type="journal article" date="2016" name="Mol. Biol. Evol.">
        <title>Comparative Genomics of Early-Diverging Mushroom-Forming Fungi Provides Insights into the Origins of Lignocellulose Decay Capabilities.</title>
        <authorList>
            <person name="Nagy L.G."/>
            <person name="Riley R."/>
            <person name="Tritt A."/>
            <person name="Adam C."/>
            <person name="Daum C."/>
            <person name="Floudas D."/>
            <person name="Sun H."/>
            <person name="Yadav J.S."/>
            <person name="Pangilinan J."/>
            <person name="Larsson K.H."/>
            <person name="Matsuura K."/>
            <person name="Barry K."/>
            <person name="Labutti K."/>
            <person name="Kuo R."/>
            <person name="Ohm R.A."/>
            <person name="Bhattacharya S.S."/>
            <person name="Shirouzu T."/>
            <person name="Yoshinaga Y."/>
            <person name="Martin F.M."/>
            <person name="Grigoriev I.V."/>
            <person name="Hibbett D.S."/>
        </authorList>
    </citation>
    <scope>NUCLEOTIDE SEQUENCE [LARGE SCALE GENOMIC DNA]</scope>
    <source>
        <strain evidence="1 2">CBS 109695</strain>
    </source>
</reference>
<evidence type="ECO:0000313" key="1">
    <source>
        <dbReference type="EMBL" id="KZP20572.1"/>
    </source>
</evidence>
<protein>
    <submittedName>
        <fullName evidence="1">Uncharacterized protein</fullName>
    </submittedName>
</protein>
<dbReference type="EMBL" id="KV417554">
    <property type="protein sequence ID" value="KZP20572.1"/>
    <property type="molecule type" value="Genomic_DNA"/>
</dbReference>
<gene>
    <name evidence="1" type="ORF">FIBSPDRAFT_537366</name>
</gene>
<proteinExistence type="predicted"/>
<keyword evidence="2" id="KW-1185">Reference proteome</keyword>
<dbReference type="Proteomes" id="UP000076532">
    <property type="component" value="Unassembled WGS sequence"/>
</dbReference>
<dbReference type="AlphaFoldDB" id="A0A166J7F5"/>
<accession>A0A166J7F5</accession>
<name>A0A166J7F5_9AGAM</name>